<evidence type="ECO:0000313" key="2">
    <source>
        <dbReference type="EMBL" id="KAK6540871.1"/>
    </source>
</evidence>
<feature type="region of interest" description="Disordered" evidence="1">
    <location>
        <begin position="9"/>
        <end position="73"/>
    </location>
</feature>
<dbReference type="Proteomes" id="UP001365542">
    <property type="component" value="Unassembled WGS sequence"/>
</dbReference>
<reference evidence="2 3" key="1">
    <citation type="submission" date="2019-10" db="EMBL/GenBank/DDBJ databases">
        <authorList>
            <person name="Palmer J.M."/>
        </authorList>
    </citation>
    <scope>NUCLEOTIDE SEQUENCE [LARGE SCALE GENOMIC DNA]</scope>
    <source>
        <strain evidence="2 3">TWF694</strain>
    </source>
</reference>
<dbReference type="AlphaFoldDB" id="A0AAV9XFZ1"/>
<evidence type="ECO:0000313" key="3">
    <source>
        <dbReference type="Proteomes" id="UP001365542"/>
    </source>
</evidence>
<protein>
    <submittedName>
        <fullName evidence="2">Uncharacterized protein</fullName>
    </submittedName>
</protein>
<proteinExistence type="predicted"/>
<evidence type="ECO:0000256" key="1">
    <source>
        <dbReference type="SAM" id="MobiDB-lite"/>
    </source>
</evidence>
<feature type="compositionally biased region" description="Low complexity" evidence="1">
    <location>
        <begin position="26"/>
        <end position="62"/>
    </location>
</feature>
<organism evidence="2 3">
    <name type="scientific">Orbilia ellipsospora</name>
    <dbReference type="NCBI Taxonomy" id="2528407"/>
    <lineage>
        <taxon>Eukaryota</taxon>
        <taxon>Fungi</taxon>
        <taxon>Dikarya</taxon>
        <taxon>Ascomycota</taxon>
        <taxon>Pezizomycotina</taxon>
        <taxon>Orbiliomycetes</taxon>
        <taxon>Orbiliales</taxon>
        <taxon>Orbiliaceae</taxon>
        <taxon>Orbilia</taxon>
    </lineage>
</organism>
<keyword evidence="3" id="KW-1185">Reference proteome</keyword>
<dbReference type="EMBL" id="JAVHJO010000004">
    <property type="protein sequence ID" value="KAK6540871.1"/>
    <property type="molecule type" value="Genomic_DNA"/>
</dbReference>
<gene>
    <name evidence="2" type="ORF">TWF694_008254</name>
</gene>
<name>A0AAV9XFZ1_9PEZI</name>
<accession>A0AAV9XFZ1</accession>
<sequence length="259" mass="28306">MTLISIISKLDQKLGGSPNPPPQNPHPNFNQQPPYQPYNYPNQNYPQPNYNPNPSYYQNYANYPPPQRPTVPASKKLVLSSSDGLSSTIAKDPDTKQDLYVFKFASCDNWTGESKSGLEQELRVGNSKGPIIGGFKRSQLSGKRSLCIGDPKNGGQWQKLGGSGKTKCGFVSPTDGKEYEWSEGKDEGAFVLVGKEGGEEVGSFESYGGMSMSKLGTLEIKMRGGEDWFAAAFVTFMVLQERKVGKEVGIEIFNAVVGI</sequence>
<comment type="caution">
    <text evidence="2">The sequence shown here is derived from an EMBL/GenBank/DDBJ whole genome shotgun (WGS) entry which is preliminary data.</text>
</comment>